<comment type="caution">
    <text evidence="1">The sequence shown here is derived from an EMBL/GenBank/DDBJ whole genome shotgun (WGS) entry which is preliminary data.</text>
</comment>
<protein>
    <submittedName>
        <fullName evidence="1">Uncharacterized protein</fullName>
    </submittedName>
</protein>
<proteinExistence type="predicted"/>
<organism evidence="1">
    <name type="scientific">bioreactor metagenome</name>
    <dbReference type="NCBI Taxonomy" id="1076179"/>
    <lineage>
        <taxon>unclassified sequences</taxon>
        <taxon>metagenomes</taxon>
        <taxon>ecological metagenomes</taxon>
    </lineage>
</organism>
<evidence type="ECO:0000313" key="1">
    <source>
        <dbReference type="EMBL" id="MPL99690.1"/>
    </source>
</evidence>
<sequence length="135" mass="15131">MAFNLDDFKKINLAPGSPSISVTSNGITFNKAAIVKLDEAEKVNLFINENEKALAVATCTDDDKSLNFLKKGKKAMSVRWNNKDLLQRLEDLMGWSLSDTGYRIQGCFDREQNALFFDLKSATNLDANKKESDMD</sequence>
<reference evidence="1" key="1">
    <citation type="submission" date="2019-08" db="EMBL/GenBank/DDBJ databases">
        <authorList>
            <person name="Kucharzyk K."/>
            <person name="Murdoch R.W."/>
            <person name="Higgins S."/>
            <person name="Loffler F."/>
        </authorList>
    </citation>
    <scope>NUCLEOTIDE SEQUENCE</scope>
</reference>
<dbReference type="EMBL" id="VSSQ01000682">
    <property type="protein sequence ID" value="MPL99690.1"/>
    <property type="molecule type" value="Genomic_DNA"/>
</dbReference>
<name>A0A644W896_9ZZZZ</name>
<gene>
    <name evidence="1" type="ORF">SDC9_45910</name>
</gene>
<accession>A0A644W896</accession>
<dbReference type="AlphaFoldDB" id="A0A644W896"/>